<dbReference type="EMBL" id="BNAI01000001">
    <property type="protein sequence ID" value="GHF11320.1"/>
    <property type="molecule type" value="Genomic_DNA"/>
</dbReference>
<dbReference type="AlphaFoldDB" id="A0A8J3GPH3"/>
<dbReference type="Proteomes" id="UP000617531">
    <property type="component" value="Unassembled WGS sequence"/>
</dbReference>
<gene>
    <name evidence="3" type="ORF">GCM10011600_10680</name>
</gene>
<feature type="chain" id="PRO_5039409816" description="YHYH domain-containing protein" evidence="1">
    <location>
        <begin position="21"/>
        <end position="323"/>
    </location>
</feature>
<organism evidence="3 4">
    <name type="scientific">Pseudolysinimonas yzui</name>
    <dbReference type="NCBI Taxonomy" id="2708254"/>
    <lineage>
        <taxon>Bacteria</taxon>
        <taxon>Bacillati</taxon>
        <taxon>Actinomycetota</taxon>
        <taxon>Actinomycetes</taxon>
        <taxon>Micrococcales</taxon>
        <taxon>Microbacteriaceae</taxon>
        <taxon>Pseudolysinimonas</taxon>
    </lineage>
</organism>
<reference evidence="3" key="1">
    <citation type="journal article" date="2014" name="Int. J. Syst. Evol. Microbiol.">
        <title>Complete genome sequence of Corynebacterium casei LMG S-19264T (=DSM 44701T), isolated from a smear-ripened cheese.</title>
        <authorList>
            <consortium name="US DOE Joint Genome Institute (JGI-PGF)"/>
            <person name="Walter F."/>
            <person name="Albersmeier A."/>
            <person name="Kalinowski J."/>
            <person name="Ruckert C."/>
        </authorList>
    </citation>
    <scope>NUCLEOTIDE SEQUENCE</scope>
    <source>
        <strain evidence="3">CGMCC 1.16548</strain>
    </source>
</reference>
<evidence type="ECO:0000313" key="3">
    <source>
        <dbReference type="EMBL" id="GHF11320.1"/>
    </source>
</evidence>
<comment type="caution">
    <text evidence="3">The sequence shown here is derived from an EMBL/GenBank/DDBJ whole genome shotgun (WGS) entry which is preliminary data.</text>
</comment>
<dbReference type="PANTHER" id="PTHR30289:SF8">
    <property type="entry name" value="YHYH DOMAIN-CONTAINING PROTEIN"/>
    <property type="match status" value="1"/>
</dbReference>
<proteinExistence type="predicted"/>
<dbReference type="Pfam" id="PF14240">
    <property type="entry name" value="YHYH"/>
    <property type="match status" value="1"/>
</dbReference>
<evidence type="ECO:0000313" key="4">
    <source>
        <dbReference type="Proteomes" id="UP000617531"/>
    </source>
</evidence>
<dbReference type="PANTHER" id="PTHR30289">
    <property type="entry name" value="UNCHARACTERIZED PROTEIN YBCL-RELATED"/>
    <property type="match status" value="1"/>
</dbReference>
<keyword evidence="4" id="KW-1185">Reference proteome</keyword>
<feature type="domain" description="YHYH" evidence="2">
    <location>
        <begin position="193"/>
        <end position="265"/>
    </location>
</feature>
<accession>A0A8J3GPH3</accession>
<evidence type="ECO:0000256" key="1">
    <source>
        <dbReference type="SAM" id="SignalP"/>
    </source>
</evidence>
<keyword evidence="1" id="KW-0732">Signal</keyword>
<dbReference type="PROSITE" id="PS51257">
    <property type="entry name" value="PROKAR_LIPOPROTEIN"/>
    <property type="match status" value="1"/>
</dbReference>
<dbReference type="RefSeq" id="WP_191282325.1">
    <property type="nucleotide sequence ID" value="NZ_BNAI01000001.1"/>
</dbReference>
<evidence type="ECO:0000259" key="2">
    <source>
        <dbReference type="Pfam" id="PF14240"/>
    </source>
</evidence>
<feature type="signal peptide" evidence="1">
    <location>
        <begin position="1"/>
        <end position="20"/>
    </location>
</feature>
<name>A0A8J3GPH3_9MICO</name>
<reference evidence="3" key="2">
    <citation type="submission" date="2020-09" db="EMBL/GenBank/DDBJ databases">
        <authorList>
            <person name="Sun Q."/>
            <person name="Zhou Y."/>
        </authorList>
    </citation>
    <scope>NUCLEOTIDE SEQUENCE</scope>
    <source>
        <strain evidence="3">CGMCC 1.16548</strain>
    </source>
</reference>
<protein>
    <recommendedName>
        <fullName evidence="2">YHYH domain-containing protein</fullName>
    </recommendedName>
</protein>
<sequence>MSLRRPVATALSVGILLLVAACTTTTVTSSPTATIPPADSDYSADAVVLDPGASYGDRYADGILPVGDEKWTVTDPAVGTVYLCRDTFVADEQAGAQTRGPWFVADNTAYDIDLKVAIQGTVDWAPQLSVTVDGAERVVATNDLPDHPTGEFPVAHDDPARVYDANPNTISEQDLEYRLSASPEYGEPQCMGGEAGVMLTGVALFNGFDAGGRDAGAWEVQDACDGHPQNLGVYHYHSLSRCISQVGVDTVIGWALDGFPITGPTVSEGNILTTADLDECHGLVSDVVIDGEVVTTYHYVMTQDFPYSVSCFRATPMQQGPPQ</sequence>
<dbReference type="InterPro" id="IPR025924">
    <property type="entry name" value="YHYH_dom"/>
</dbReference>